<gene>
    <name evidence="1" type="ORF">ACFSAH_16595</name>
</gene>
<accession>A0ABW4IFG0</accession>
<protein>
    <recommendedName>
        <fullName evidence="3">Tetratricopeptide repeat-containing protein</fullName>
    </recommendedName>
</protein>
<dbReference type="PROSITE" id="PS51257">
    <property type="entry name" value="PROKAR_LIPOPROTEIN"/>
    <property type="match status" value="1"/>
</dbReference>
<comment type="caution">
    <text evidence="1">The sequence shown here is derived from an EMBL/GenBank/DDBJ whole genome shotgun (WGS) entry which is preliminary data.</text>
</comment>
<sequence length="745" mass="86911">MTKRFLKRLGLGFSAGVLAAYGIIYACADGDWGLEYSSNFTPETYVDKSYSPLFLSGDTFYDIHYDDIHLTRFNDEILKDWKAYLGKKMDVKAVEYLLLNDTANTLINDLYLKKKNADQSPWFQAVNMKDKKVNSFVTFMYKAKKLEAFSTQTYNYWDYENFTRKQADPTIVQEFITDYDKISDKFLKNRYWFQVAKGYFYANDLEGLTAFINRTEAKTPKNSLYYRALAYQAGLYHVSGNYEMSNYLFARVFDQCPTLRVTATYNFKPQNDSDFFASINRAKDLEEKSALWAMQGYYGDLNKAISEIYKINPKSKHLDFLLTRLVNGEESVLAEIAFQDLESYKDSIQLKLDKNALALVKQIASENRTKQPYLWTLAAGYLSIFNKDYSYAAKAFAQVEKTSPKTHLAQNQIRLLKLYNSVSETTKMDKAAEGKLLEELNWLYNVCPKDTLVPEFRYEMASGWTKDVISRLYAKQGNIIMAELFKADPDFYYQNNQLESMKKFLSRTDKNSWEKLAEGVYETKLTDIYEFQAIFSAYKDDINQAIVYMDQAGENAQTELFGNPFNGKIKDCNDCDHEAPQKVKYSKLAFLKKMKEMKEHIANGKDVYANSLLLGNAYYNMSYFGNARVFYDSNSILNEYGNFIGDKNRSMLNGMSMVRKYYQHAFKAANNKEQKAKIAYLMAKCERNDFYTANYFTQPYRWYNQGDVDFIAWQGFQQLRDNYSDTKYYREVINECGYFRKYLGM</sequence>
<keyword evidence="2" id="KW-1185">Reference proteome</keyword>
<dbReference type="EMBL" id="JBHUDG010000048">
    <property type="protein sequence ID" value="MFD1631495.1"/>
    <property type="molecule type" value="Genomic_DNA"/>
</dbReference>
<dbReference type="RefSeq" id="WP_379663863.1">
    <property type="nucleotide sequence ID" value="NZ_JBHUDG010000048.1"/>
</dbReference>
<name>A0ABW4IFG0_9SPHI</name>
<proteinExistence type="predicted"/>
<organism evidence="1 2">
    <name type="scientific">Pseudopedobacter beijingensis</name>
    <dbReference type="NCBI Taxonomy" id="1207056"/>
    <lineage>
        <taxon>Bacteria</taxon>
        <taxon>Pseudomonadati</taxon>
        <taxon>Bacteroidota</taxon>
        <taxon>Sphingobacteriia</taxon>
        <taxon>Sphingobacteriales</taxon>
        <taxon>Sphingobacteriaceae</taxon>
        <taxon>Pseudopedobacter</taxon>
    </lineage>
</organism>
<dbReference type="Proteomes" id="UP001597118">
    <property type="component" value="Unassembled WGS sequence"/>
</dbReference>
<evidence type="ECO:0000313" key="1">
    <source>
        <dbReference type="EMBL" id="MFD1631495.1"/>
    </source>
</evidence>
<evidence type="ECO:0000313" key="2">
    <source>
        <dbReference type="Proteomes" id="UP001597118"/>
    </source>
</evidence>
<evidence type="ECO:0008006" key="3">
    <source>
        <dbReference type="Google" id="ProtNLM"/>
    </source>
</evidence>
<reference evidence="2" key="1">
    <citation type="journal article" date="2019" name="Int. J. Syst. Evol. Microbiol.">
        <title>The Global Catalogue of Microorganisms (GCM) 10K type strain sequencing project: providing services to taxonomists for standard genome sequencing and annotation.</title>
        <authorList>
            <consortium name="The Broad Institute Genomics Platform"/>
            <consortium name="The Broad Institute Genome Sequencing Center for Infectious Disease"/>
            <person name="Wu L."/>
            <person name="Ma J."/>
        </authorList>
    </citation>
    <scope>NUCLEOTIDE SEQUENCE [LARGE SCALE GENOMIC DNA]</scope>
    <source>
        <strain evidence="2">CCUG 53762</strain>
    </source>
</reference>